<feature type="region of interest" description="Disordered" evidence="1">
    <location>
        <begin position="1027"/>
        <end position="1066"/>
    </location>
</feature>
<dbReference type="SMART" id="SM00222">
    <property type="entry name" value="Sec7"/>
    <property type="match status" value="1"/>
</dbReference>
<feature type="compositionally biased region" description="Polar residues" evidence="1">
    <location>
        <begin position="1971"/>
        <end position="1987"/>
    </location>
</feature>
<feature type="region of interest" description="Disordered" evidence="1">
    <location>
        <begin position="1519"/>
        <end position="1540"/>
    </location>
</feature>
<feature type="region of interest" description="Disordered" evidence="1">
    <location>
        <begin position="1955"/>
        <end position="1987"/>
    </location>
</feature>
<dbReference type="InterPro" id="IPR015403">
    <property type="entry name" value="Mon2/Sec7/BIG1-like_HDS"/>
</dbReference>
<feature type="compositionally biased region" description="Low complexity" evidence="1">
    <location>
        <begin position="1041"/>
        <end position="1066"/>
    </location>
</feature>
<name>A0A0M4EYD4_DROBS</name>
<feature type="region of interest" description="Disordered" evidence="1">
    <location>
        <begin position="495"/>
        <end position="541"/>
    </location>
</feature>
<evidence type="ECO:0000313" key="3">
    <source>
        <dbReference type="EMBL" id="ALC48980.1"/>
    </source>
</evidence>
<dbReference type="OMA" id="CRNNPFD"/>
<feature type="compositionally biased region" description="Gly residues" evidence="1">
    <location>
        <begin position="1028"/>
        <end position="1040"/>
    </location>
</feature>
<evidence type="ECO:0000259" key="2">
    <source>
        <dbReference type="SMART" id="SM00222"/>
    </source>
</evidence>
<reference evidence="3 4" key="1">
    <citation type="submission" date="2015-08" db="EMBL/GenBank/DDBJ databases">
        <title>Ancestral chromatin configuration constrains chromatin evolution on differentiating sex chromosomes in Drosophila.</title>
        <authorList>
            <person name="Zhou Q."/>
            <person name="Bachtrog D."/>
        </authorList>
    </citation>
    <scope>NUCLEOTIDE SEQUENCE [LARGE SCALE GENOMIC DNA]</scope>
    <source>
        <tissue evidence="3">Whole larvae</tissue>
    </source>
</reference>
<protein>
    <submittedName>
        <fullName evidence="3">CG5937</fullName>
    </submittedName>
</protein>
<dbReference type="SUPFAM" id="SSF48425">
    <property type="entry name" value="Sec7 domain"/>
    <property type="match status" value="1"/>
</dbReference>
<feature type="compositionally biased region" description="Low complexity" evidence="1">
    <location>
        <begin position="1776"/>
        <end position="1793"/>
    </location>
</feature>
<dbReference type="Pfam" id="PF09324">
    <property type="entry name" value="Sec7-like_HDS"/>
    <property type="match status" value="1"/>
</dbReference>
<evidence type="ECO:0000256" key="1">
    <source>
        <dbReference type="SAM" id="MobiDB-lite"/>
    </source>
</evidence>
<gene>
    <name evidence="3" type="ORF">Dbus_chrXg836</name>
</gene>
<feature type="domain" description="SEC7" evidence="2">
    <location>
        <begin position="451"/>
        <end position="689"/>
    </location>
</feature>
<sequence>MEDLFLLIIKESTGTKHNALRQTAQIAYDKLYRQHGMHRDPSHELRSVCFTALQMALDTKRPKFITMGLNGLHRVIKDERFYIGLEPEDDSVWLPSQLLRATNGILPTTSSEDTVVNVLRLFLAMACSPACTLNGRLLIEILSRCGECWELGSRATKAASLAAASQCLRTFCAFLIEEAEEVKKTAPAGLMTQTQASAVYNEVIPVMQWLCSRLVEPNVNNASPNKKCENPSSLYHTECILTLSSALPRNVHANPHFTSFLWQKFCPTLAAALGSPGRINLDKKFTYKDALHMIENEARGFFTGPGLDGPQARCVYLTAIQLLRIAGAHGSLRPMLEALFHRMVLLPAPLNRTEPLRCVREIFKSPERLIDLAVILYVDKHTAQGCSDEMALFRLLVDAMEECAYGASAGSATEASLQASVECMVALLDSLQVLCSGELTESMISEQIVQVVNARHEQLKDADYSGPLTYQSMARLPAPYRDAIVEFRQNVFETSSGSESDCEPAHDTQDAASNGSGDTEGPEDDEHSSSSDETSRVENRWPYSHLEAPVMPIRTDSDNDRQHARDFAKALRLDLVPKLLRLRSCVELDEAMQEFASAVCQENSMNYSDFDYNLTAINADGIYLAIYSSLLLSLQLMRAGYYDQQLSKDILVPMSEQQFVTSVQNTGVLVYLSSPWLCELYQSVIVCNVLESMTRQQLEGIGARCALVDMLCDAGGLAQTQMLSEWQHLQTATVKHSEDDQHDKRREAAKKLCRRLLTCCWDSMVIVLSAGLGDLQSSASNKLMALSKRTLRVKAKANKSSGEALYAMCLDGLHSAATLSNSLNLQHLAGKILNLLASNVCQTTGPRISASQAMSMDVVLTGGLNLGSYSADCWQSIFAVCRHVSQLEHEIFSMQNPSIAASPGSSRRDLETGEKLSNANAQDKLNLSSIPIDDDETCVDVYSFLQAPLQSPNTNITSILKVYSGTNETVLLSQSDTSKVLCALSHQAENLFNDASERLSLPSLCQFLKHLCRASRDQLYKSQLARKGAGGGGGGGGGGVTSSSTNSNGATNANGTNSNSNSSSSTRIWWPSKGWKKLDSLPMSLLLHRIGDVTLKVFRSSRPLLHVLKVWAITGPHLMDAACHRDRMISKRAIEYIHDIITALLVEQTELPYFHFNEALLKPFENLLSMDSCDVDVQDQIVACLYETVEAHRTEIRSGWRPLFGTLRNARSRMLNMSNIIDIFRVFLDSDNTLVFANAGLDCILCLLSYLEISGAGNNNGGSGNCGGAGEDMDNNAFRPTDFLHETLRFLERCSSILGFMYSMPKCPNFHSTYKIKGISYTHIIDANIPNSMENFTYFGNDYLQTKNEQYMISYRSLHIDKDAIVKIDEMDKPSGVLKVWFLLLDGLTNSLIVCPYTHQAPILQSIFKLFKNLLSTPGIDFGFYCINHLLIPMIQDWLRYVNKTGASWTQIEKNFKHCCSMTTDLVVEFIEKSASEQRRTKTRLAQIVQSNADNYNYSKLKFVTEAVGSATEQSNQLYDSSSCSSAGSEEQQQQQQHQQQSSAAHLQQKLLEAATPTKISSSATLALKQLLLVLIECAAQSQESIARISVSCLKHVILSTGMLFNESQWMIACSAIHRACTVTIAPLRQLSFAFHEKSHSFYGDCANVKVAARRDSTLEELARIYALAQQVFLADNQREPQQQAQQMAANGASSLSDDRSYSFLLYPLNNGFNSNLDNFVIRIPFKNLVVGLLANQMLLQLVAKLLLSRLKCVPQAVSTCIFDNYAAAHATGGATSSNSSSSNSNTNTSSSNSCYGVGQGTHDYDLDFRSKEILLRCVKQYLMSALEFDSRPGLKFLMQKVSNIEYAANLYKQMNSSWMIYYIALVDSHLNDIVVYNLGAEDLNFILESCSRLNTTTVKKKENFVRYLFCLQDAWNLVCELYLSNSSMHDLETAKGRKAAASAAGGQSLPLTTFNNNKSLNGNHDAGAQLEQSSEQSPSKCVQLQQQEDDSVTMTTLISEFQPKCRNNPFDTNRQAAKTDTESISPEIEQQRASSILKDSNYKRAALAQLVVASMELLRSLPHEAEDNLKLLMTPTIREAFRLVQLQGNELKVNQF</sequence>
<feature type="compositionally biased region" description="Basic and acidic residues" evidence="1">
    <location>
        <begin position="527"/>
        <end position="539"/>
    </location>
</feature>
<keyword evidence="4" id="KW-1185">Reference proteome</keyword>
<dbReference type="GO" id="GO:0032012">
    <property type="term" value="P:regulation of ARF protein signal transduction"/>
    <property type="evidence" value="ECO:0007669"/>
    <property type="project" value="InterPro"/>
</dbReference>
<feature type="region of interest" description="Disordered" evidence="1">
    <location>
        <begin position="1774"/>
        <end position="1793"/>
    </location>
</feature>
<accession>A0A0M4EYD4</accession>
<dbReference type="Proteomes" id="UP000494163">
    <property type="component" value="Chromosome X"/>
</dbReference>
<dbReference type="InterPro" id="IPR035999">
    <property type="entry name" value="Sec7_dom_sf"/>
</dbReference>
<dbReference type="InterPro" id="IPR000904">
    <property type="entry name" value="Sec7_dom"/>
</dbReference>
<dbReference type="GO" id="GO:0005085">
    <property type="term" value="F:guanyl-nucleotide exchange factor activity"/>
    <property type="evidence" value="ECO:0007669"/>
    <property type="project" value="InterPro"/>
</dbReference>
<dbReference type="STRING" id="30019.A0A0M4EYD4"/>
<feature type="compositionally biased region" description="Low complexity" evidence="1">
    <location>
        <begin position="1521"/>
        <end position="1540"/>
    </location>
</feature>
<dbReference type="OrthoDB" id="10002886at2759"/>
<proteinExistence type="predicted"/>
<organism evidence="3 4">
    <name type="scientific">Drosophila busckii</name>
    <name type="common">Fruit fly</name>
    <dbReference type="NCBI Taxonomy" id="30019"/>
    <lineage>
        <taxon>Eukaryota</taxon>
        <taxon>Metazoa</taxon>
        <taxon>Ecdysozoa</taxon>
        <taxon>Arthropoda</taxon>
        <taxon>Hexapoda</taxon>
        <taxon>Insecta</taxon>
        <taxon>Pterygota</taxon>
        <taxon>Neoptera</taxon>
        <taxon>Endopterygota</taxon>
        <taxon>Diptera</taxon>
        <taxon>Brachycera</taxon>
        <taxon>Muscomorpha</taxon>
        <taxon>Ephydroidea</taxon>
        <taxon>Drosophilidae</taxon>
        <taxon>Drosophila</taxon>
    </lineage>
</organism>
<dbReference type="EMBL" id="CP012528">
    <property type="protein sequence ID" value="ALC48980.1"/>
    <property type="molecule type" value="Genomic_DNA"/>
</dbReference>
<evidence type="ECO:0000313" key="4">
    <source>
        <dbReference type="Proteomes" id="UP000494163"/>
    </source>
</evidence>